<sequence length="317" mass="34919">MELVELVRAWPVGAIETVVLVAPGTNNLTYFVEASSGRFVLRLSAATPDRLAFEQALCERLTGLPFAIPMPLATIGGRPWIEIEPDGGDPDRRGLGGTRLVARLARAIPGDHPRRGDAVQAELCGRALAQLDHAMAELPPESLPPIREWNAEFTTLHPRVRSLARFFELLPADRREAAREFFDRVIQTFDGCDLPRQVIHADFGVSNVLLAGYQVTGILDLEFACPGYRAMDLAAALWSFGTDDETAKAFRRGYLAEFPLTDSELAWIPHLQRLREATSLVHRGGRHLDGHISATELDDRLNRLLTLDASLPLGGFG</sequence>
<keyword evidence="4" id="KW-1185">Reference proteome</keyword>
<accession>A0ABV6QNY2</accession>
<dbReference type="EMBL" id="JBHLTC010000018">
    <property type="protein sequence ID" value="MFC0625312.1"/>
    <property type="molecule type" value="Genomic_DNA"/>
</dbReference>
<dbReference type="Proteomes" id="UP001589890">
    <property type="component" value="Unassembled WGS sequence"/>
</dbReference>
<dbReference type="SUPFAM" id="SSF56112">
    <property type="entry name" value="Protein kinase-like (PK-like)"/>
    <property type="match status" value="1"/>
</dbReference>
<dbReference type="InterPro" id="IPR050249">
    <property type="entry name" value="Pseudomonas-type_ThrB"/>
</dbReference>
<evidence type="ECO:0000256" key="1">
    <source>
        <dbReference type="ARBA" id="ARBA00038240"/>
    </source>
</evidence>
<reference evidence="3 4" key="1">
    <citation type="submission" date="2024-09" db="EMBL/GenBank/DDBJ databases">
        <authorList>
            <person name="Sun Q."/>
            <person name="Mori K."/>
        </authorList>
    </citation>
    <scope>NUCLEOTIDE SEQUENCE [LARGE SCALE GENOMIC DNA]</scope>
    <source>
        <strain evidence="3 4">CGMCC 1.15906</strain>
    </source>
</reference>
<dbReference type="PANTHER" id="PTHR21064:SF6">
    <property type="entry name" value="AMINOGLYCOSIDE PHOSPHOTRANSFERASE DOMAIN-CONTAINING PROTEIN"/>
    <property type="match status" value="1"/>
</dbReference>
<dbReference type="Gene3D" id="3.90.1200.10">
    <property type="match status" value="1"/>
</dbReference>
<name>A0ABV6QNY2_9ACTN</name>
<proteinExistence type="inferred from homology"/>
<evidence type="ECO:0000313" key="3">
    <source>
        <dbReference type="EMBL" id="MFC0625312.1"/>
    </source>
</evidence>
<evidence type="ECO:0000259" key="2">
    <source>
        <dbReference type="Pfam" id="PF01636"/>
    </source>
</evidence>
<dbReference type="RefSeq" id="WP_380047596.1">
    <property type="nucleotide sequence ID" value="NZ_JBHLTC010000018.1"/>
</dbReference>
<protein>
    <submittedName>
        <fullName evidence="3">Phosphotransferase enzyme family protein</fullName>
    </submittedName>
</protein>
<comment type="caution">
    <text evidence="3">The sequence shown here is derived from an EMBL/GenBank/DDBJ whole genome shotgun (WGS) entry which is preliminary data.</text>
</comment>
<organism evidence="3 4">
    <name type="scientific">Kribbella deserti</name>
    <dbReference type="NCBI Taxonomy" id="1926257"/>
    <lineage>
        <taxon>Bacteria</taxon>
        <taxon>Bacillati</taxon>
        <taxon>Actinomycetota</taxon>
        <taxon>Actinomycetes</taxon>
        <taxon>Propionibacteriales</taxon>
        <taxon>Kribbellaceae</taxon>
        <taxon>Kribbella</taxon>
    </lineage>
</organism>
<dbReference type="InterPro" id="IPR002575">
    <property type="entry name" value="Aminoglycoside_PTrfase"/>
</dbReference>
<evidence type="ECO:0000313" key="4">
    <source>
        <dbReference type="Proteomes" id="UP001589890"/>
    </source>
</evidence>
<gene>
    <name evidence="3" type="ORF">ACFFGN_14630</name>
</gene>
<comment type="similarity">
    <text evidence="1">Belongs to the pseudomonas-type ThrB family.</text>
</comment>
<dbReference type="Gene3D" id="3.30.200.20">
    <property type="entry name" value="Phosphorylase Kinase, domain 1"/>
    <property type="match status" value="1"/>
</dbReference>
<dbReference type="PANTHER" id="PTHR21064">
    <property type="entry name" value="AMINOGLYCOSIDE PHOSPHOTRANSFERASE DOMAIN-CONTAINING PROTEIN-RELATED"/>
    <property type="match status" value="1"/>
</dbReference>
<feature type="domain" description="Aminoglycoside phosphotransferase" evidence="2">
    <location>
        <begin position="19"/>
        <end position="256"/>
    </location>
</feature>
<dbReference type="InterPro" id="IPR011009">
    <property type="entry name" value="Kinase-like_dom_sf"/>
</dbReference>
<dbReference type="Pfam" id="PF01636">
    <property type="entry name" value="APH"/>
    <property type="match status" value="1"/>
</dbReference>